<accession>A0ABR1BFE8</accession>
<dbReference type="EMBL" id="JAWJWF010000001">
    <property type="protein sequence ID" value="KAK6640817.1"/>
    <property type="molecule type" value="Genomic_DNA"/>
</dbReference>
<name>A0ABR1BFE8_POLSC</name>
<dbReference type="CDD" id="cd03670">
    <property type="entry name" value="NUDIX_ADPRase_Nudt9"/>
    <property type="match status" value="1"/>
</dbReference>
<dbReference type="InterPro" id="IPR039989">
    <property type="entry name" value="NUDT9"/>
</dbReference>
<protein>
    <recommendedName>
        <fullName evidence="1">Nudix hydrolase domain-containing protein</fullName>
    </recommendedName>
</protein>
<evidence type="ECO:0000259" key="1">
    <source>
        <dbReference type="PROSITE" id="PS51462"/>
    </source>
</evidence>
<evidence type="ECO:0000313" key="3">
    <source>
        <dbReference type="Proteomes" id="UP001359485"/>
    </source>
</evidence>
<dbReference type="Proteomes" id="UP001359485">
    <property type="component" value="Unassembled WGS sequence"/>
</dbReference>
<comment type="caution">
    <text evidence="2">The sequence shown here is derived from an EMBL/GenBank/DDBJ whole genome shotgun (WGS) entry which is preliminary data.</text>
</comment>
<dbReference type="Gene3D" id="3.90.79.10">
    <property type="entry name" value="Nucleoside Triphosphate Pyrophosphohydrolase"/>
    <property type="match status" value="1"/>
</dbReference>
<dbReference type="PROSITE" id="PS51462">
    <property type="entry name" value="NUDIX"/>
    <property type="match status" value="1"/>
</dbReference>
<dbReference type="SUPFAM" id="SSF55811">
    <property type="entry name" value="Nudix"/>
    <property type="match status" value="1"/>
</dbReference>
<dbReference type="PANTHER" id="PTHR13030:SF8">
    <property type="entry name" value="ADP-RIBOSE PYROPHOSPHATASE, MITOCHONDRIAL"/>
    <property type="match status" value="1"/>
</dbReference>
<sequence>MSTGKIIEKLPLHYKCRNSVYPKSNNIERFPVPDDKVSWLVSWAQYLPVVYNSLGIKDKPWADPPLETPNFKPKWNDLDGDVNRKSHFTDYDVIDGAPLNPIGRTGIKGRGCLGRWGPNHAADSILTRWKRSPENVVEFDFTTQKPILQFVAIERKDCKEWAIPGGMVDPGETVSNTLKREFLEEALNILAANEKEKEERKKSVEEYFSTGLEIYKGYVDDPRNTDNAWMETVATNFHDEHGKYASKMDLSAGDDALNVKWVDINSNLVLYASHKNFIAQVAKIRKCHW</sequence>
<evidence type="ECO:0000313" key="2">
    <source>
        <dbReference type="EMBL" id="KAK6640817.1"/>
    </source>
</evidence>
<organism evidence="2 3">
    <name type="scientific">Polyplax serrata</name>
    <name type="common">Common mouse louse</name>
    <dbReference type="NCBI Taxonomy" id="468196"/>
    <lineage>
        <taxon>Eukaryota</taxon>
        <taxon>Metazoa</taxon>
        <taxon>Ecdysozoa</taxon>
        <taxon>Arthropoda</taxon>
        <taxon>Hexapoda</taxon>
        <taxon>Insecta</taxon>
        <taxon>Pterygota</taxon>
        <taxon>Neoptera</taxon>
        <taxon>Paraneoptera</taxon>
        <taxon>Psocodea</taxon>
        <taxon>Troctomorpha</taxon>
        <taxon>Phthiraptera</taxon>
        <taxon>Anoplura</taxon>
        <taxon>Polyplacidae</taxon>
        <taxon>Polyplax</taxon>
    </lineage>
</organism>
<keyword evidence="3" id="KW-1185">Reference proteome</keyword>
<dbReference type="InterPro" id="IPR000086">
    <property type="entry name" value="NUDIX_hydrolase_dom"/>
</dbReference>
<proteinExistence type="predicted"/>
<reference evidence="2 3" key="1">
    <citation type="submission" date="2023-09" db="EMBL/GenBank/DDBJ databases">
        <title>Genomes of two closely related lineages of the louse Polyplax serrata with different host specificities.</title>
        <authorList>
            <person name="Martinu J."/>
            <person name="Tarabai H."/>
            <person name="Stefka J."/>
            <person name="Hypsa V."/>
        </authorList>
    </citation>
    <scope>NUCLEOTIDE SEQUENCE [LARGE SCALE GENOMIC DNA]</scope>
    <source>
        <strain evidence="2">98ZLc_SE</strain>
    </source>
</reference>
<dbReference type="InterPro" id="IPR015797">
    <property type="entry name" value="NUDIX_hydrolase-like_dom_sf"/>
</dbReference>
<gene>
    <name evidence="2" type="ORF">RUM44_012514</name>
</gene>
<dbReference type="PANTHER" id="PTHR13030">
    <property type="entry name" value="NUDIX HYDROLASE"/>
    <property type="match status" value="1"/>
</dbReference>
<dbReference type="Pfam" id="PF00293">
    <property type="entry name" value="NUDIX"/>
    <property type="match status" value="1"/>
</dbReference>
<feature type="domain" description="Nudix hydrolase" evidence="1">
    <location>
        <begin position="129"/>
        <end position="284"/>
    </location>
</feature>
<dbReference type="Pfam" id="PF25969">
    <property type="entry name" value="NUDT9_N"/>
    <property type="match status" value="1"/>
</dbReference>